<feature type="transmembrane region" description="Helical" evidence="3">
    <location>
        <begin position="103"/>
        <end position="121"/>
    </location>
</feature>
<dbReference type="NCBIfam" id="TIGR00806">
    <property type="entry name" value="rfc"/>
    <property type="match status" value="1"/>
</dbReference>
<sequence length="414" mass="47251">MDTWLQTCLLLCLYGFFKEMRPSEPFLTEYLMGPQQNLTSDQVTYDVYPVWTYSYLALLIVVFLLTDLLRYKPVIVFEGIGYVITWSLLLWARGVRAMQFMEFTYGIATSTEVAYFTYIYAKVASKFYQRVTSYTRAALLAGRFMSGILAQVLTSTRLMDYHTLNYISLTSVSVAFIIACCLPAVSTSIYFHRQQYLTTNEGESSVRLTDINSKESLHAKITKVAGFVWNDFKSAYTNKYLLKWSIWWAFATCGNYQVGNYIQPLWESIAPMDQNDQLYNGAVEAIQTLLSSLAAFSVGYIHFNWELYQVAKQLTADSYGLVFGINMFASLLLQSVLTFVVVETLEVESSTQASSNEFLYVFLSPVSGSLITFLENQNFRTESGEMVKTVRPMADIQEKEEVKVAVNRMKRGKL</sequence>
<dbReference type="Gene3D" id="1.20.1250.20">
    <property type="entry name" value="MFS general substrate transporter like domains"/>
    <property type="match status" value="1"/>
</dbReference>
<evidence type="ECO:0000313" key="4">
    <source>
        <dbReference type="EMBL" id="KAG7172261.1"/>
    </source>
</evidence>
<dbReference type="SUPFAM" id="SSF103473">
    <property type="entry name" value="MFS general substrate transporter"/>
    <property type="match status" value="1"/>
</dbReference>
<keyword evidence="5" id="KW-1185">Reference proteome</keyword>
<gene>
    <name evidence="4" type="primary">Slc19a2-L</name>
    <name evidence="4" type="ORF">Hamer_G009616</name>
</gene>
<dbReference type="InterPro" id="IPR002666">
    <property type="entry name" value="Folate_carrier"/>
</dbReference>
<keyword evidence="3" id="KW-1133">Transmembrane helix</keyword>
<feature type="transmembrane region" description="Helical" evidence="3">
    <location>
        <begin position="73"/>
        <end position="91"/>
    </location>
</feature>
<accession>A0A8J5T3N1</accession>
<keyword evidence="3" id="KW-0812">Transmembrane</keyword>
<proteinExistence type="inferred from homology"/>
<evidence type="ECO:0000256" key="2">
    <source>
        <dbReference type="PIRNR" id="PIRNR028739"/>
    </source>
</evidence>
<dbReference type="GO" id="GO:0005886">
    <property type="term" value="C:plasma membrane"/>
    <property type="evidence" value="ECO:0007669"/>
    <property type="project" value="UniProtKB-UniRule"/>
</dbReference>
<comment type="caution">
    <text evidence="4">The sequence shown here is derived from an EMBL/GenBank/DDBJ whole genome shotgun (WGS) entry which is preliminary data.</text>
</comment>
<dbReference type="InterPro" id="IPR036259">
    <property type="entry name" value="MFS_trans_sf"/>
</dbReference>
<keyword evidence="2" id="KW-0813">Transport</keyword>
<dbReference type="GO" id="GO:0090482">
    <property type="term" value="F:vitamin transmembrane transporter activity"/>
    <property type="evidence" value="ECO:0007669"/>
    <property type="project" value="InterPro"/>
</dbReference>
<feature type="transmembrane region" description="Helical" evidence="3">
    <location>
        <begin position="133"/>
        <end position="154"/>
    </location>
</feature>
<dbReference type="AlphaFoldDB" id="A0A8J5T3N1"/>
<dbReference type="PANTHER" id="PTHR10686:SF18">
    <property type="entry name" value="IP11787P-RELATED"/>
    <property type="match status" value="1"/>
</dbReference>
<protein>
    <submittedName>
        <fullName evidence="4">Thiamine transporter 1-like</fullName>
    </submittedName>
</protein>
<comment type="similarity">
    <text evidence="1 2">Belongs to the reduced folate carrier (RFC) transporter (TC 2.A.48) family.</text>
</comment>
<dbReference type="PANTHER" id="PTHR10686">
    <property type="entry name" value="FOLATE TRANSPORTER"/>
    <property type="match status" value="1"/>
</dbReference>
<evidence type="ECO:0000256" key="1">
    <source>
        <dbReference type="ARBA" id="ARBA00005773"/>
    </source>
</evidence>
<name>A0A8J5T3N1_HOMAM</name>
<dbReference type="PIRSF" id="PIRSF028739">
    <property type="entry name" value="Folate_carrier"/>
    <property type="match status" value="1"/>
</dbReference>
<evidence type="ECO:0000256" key="3">
    <source>
        <dbReference type="SAM" id="Phobius"/>
    </source>
</evidence>
<feature type="transmembrane region" description="Helical" evidence="3">
    <location>
        <begin position="319"/>
        <end position="342"/>
    </location>
</feature>
<dbReference type="EMBL" id="JAHLQT010011563">
    <property type="protein sequence ID" value="KAG7172261.1"/>
    <property type="molecule type" value="Genomic_DNA"/>
</dbReference>
<feature type="transmembrane region" description="Helical" evidence="3">
    <location>
        <begin position="358"/>
        <end position="374"/>
    </location>
</feature>
<keyword evidence="2 3" id="KW-0472">Membrane</keyword>
<evidence type="ECO:0000313" key="5">
    <source>
        <dbReference type="Proteomes" id="UP000747542"/>
    </source>
</evidence>
<feature type="transmembrane region" description="Helical" evidence="3">
    <location>
        <begin position="166"/>
        <end position="191"/>
    </location>
</feature>
<organism evidence="4 5">
    <name type="scientific">Homarus americanus</name>
    <name type="common">American lobster</name>
    <dbReference type="NCBI Taxonomy" id="6706"/>
    <lineage>
        <taxon>Eukaryota</taxon>
        <taxon>Metazoa</taxon>
        <taxon>Ecdysozoa</taxon>
        <taxon>Arthropoda</taxon>
        <taxon>Crustacea</taxon>
        <taxon>Multicrustacea</taxon>
        <taxon>Malacostraca</taxon>
        <taxon>Eumalacostraca</taxon>
        <taxon>Eucarida</taxon>
        <taxon>Decapoda</taxon>
        <taxon>Pleocyemata</taxon>
        <taxon>Astacidea</taxon>
        <taxon>Nephropoidea</taxon>
        <taxon>Nephropidae</taxon>
        <taxon>Homarus</taxon>
    </lineage>
</organism>
<feature type="transmembrane region" description="Helical" evidence="3">
    <location>
        <begin position="48"/>
        <end position="66"/>
    </location>
</feature>
<reference evidence="4" key="1">
    <citation type="journal article" date="2021" name="Sci. Adv.">
        <title>The American lobster genome reveals insights on longevity, neural, and immune adaptations.</title>
        <authorList>
            <person name="Polinski J.M."/>
            <person name="Zimin A.V."/>
            <person name="Clark K.F."/>
            <person name="Kohn A.B."/>
            <person name="Sadowski N."/>
            <person name="Timp W."/>
            <person name="Ptitsyn A."/>
            <person name="Khanna P."/>
            <person name="Romanova D.Y."/>
            <person name="Williams P."/>
            <person name="Greenwood S.J."/>
            <person name="Moroz L.L."/>
            <person name="Walt D.R."/>
            <person name="Bodnar A.G."/>
        </authorList>
    </citation>
    <scope>NUCLEOTIDE SEQUENCE</scope>
    <source>
        <strain evidence="4">GMGI-L3</strain>
    </source>
</reference>
<dbReference type="Pfam" id="PF01770">
    <property type="entry name" value="Folate_carrier"/>
    <property type="match status" value="1"/>
</dbReference>
<dbReference type="Proteomes" id="UP000747542">
    <property type="component" value="Unassembled WGS sequence"/>
</dbReference>
<comment type="subcellular location">
    <subcellularLocation>
        <location evidence="2">Membrane</location>
        <topology evidence="2">Multi-pass membrane protein</topology>
    </subcellularLocation>
</comment>